<organism evidence="1 2">
    <name type="scientific">Phormidesmis priestleyi ULC007</name>
    <dbReference type="NCBI Taxonomy" id="1920490"/>
    <lineage>
        <taxon>Bacteria</taxon>
        <taxon>Bacillati</taxon>
        <taxon>Cyanobacteriota</taxon>
        <taxon>Cyanophyceae</taxon>
        <taxon>Leptolyngbyales</taxon>
        <taxon>Leptolyngbyaceae</taxon>
        <taxon>Phormidesmis</taxon>
    </lineage>
</organism>
<reference evidence="1 2" key="1">
    <citation type="submission" date="2018-02" db="EMBL/GenBank/DDBJ databases">
        <authorList>
            <person name="Cohen D.B."/>
            <person name="Kent A.D."/>
        </authorList>
    </citation>
    <scope>NUCLEOTIDE SEQUENCE [LARGE SCALE GENOMIC DNA]</scope>
    <source>
        <strain evidence="1 2">ULC007</strain>
    </source>
</reference>
<dbReference type="Proteomes" id="UP000238634">
    <property type="component" value="Unassembled WGS sequence"/>
</dbReference>
<dbReference type="OrthoDB" id="488979at2"/>
<evidence type="ECO:0000313" key="1">
    <source>
        <dbReference type="EMBL" id="PSB22190.1"/>
    </source>
</evidence>
<proteinExistence type="predicted"/>
<dbReference type="RefSeq" id="WP_073069208.1">
    <property type="nucleotide sequence ID" value="NZ_MPPI01000001.1"/>
</dbReference>
<protein>
    <submittedName>
        <fullName evidence="1">Uncharacterized protein</fullName>
    </submittedName>
</protein>
<name>A0A2T1DNX4_9CYAN</name>
<dbReference type="AlphaFoldDB" id="A0A2T1DNX4"/>
<dbReference type="EMBL" id="PVWG01000001">
    <property type="protein sequence ID" value="PSB22190.1"/>
    <property type="molecule type" value="Genomic_DNA"/>
</dbReference>
<comment type="caution">
    <text evidence="1">The sequence shown here is derived from an EMBL/GenBank/DDBJ whole genome shotgun (WGS) entry which is preliminary data.</text>
</comment>
<sequence length="65" mass="7642">MSDNQPQLTPTELREWQQSLEEANRHNIFCHCRECNYEWVASKPEACVCGSKSMEYISCWQFPDG</sequence>
<gene>
    <name evidence="1" type="ORF">C7B65_01945</name>
</gene>
<accession>A0A2T1DNX4</accession>
<evidence type="ECO:0000313" key="2">
    <source>
        <dbReference type="Proteomes" id="UP000238634"/>
    </source>
</evidence>
<reference evidence="1 2" key="2">
    <citation type="submission" date="2018-03" db="EMBL/GenBank/DDBJ databases">
        <title>The ancient ancestry and fast evolution of plastids.</title>
        <authorList>
            <person name="Moore K.R."/>
            <person name="Magnabosco C."/>
            <person name="Momper L."/>
            <person name="Gold D.A."/>
            <person name="Bosak T."/>
            <person name="Fournier G.P."/>
        </authorList>
    </citation>
    <scope>NUCLEOTIDE SEQUENCE [LARGE SCALE GENOMIC DNA]</scope>
    <source>
        <strain evidence="1 2">ULC007</strain>
    </source>
</reference>
<keyword evidence="2" id="KW-1185">Reference proteome</keyword>